<dbReference type="EMBL" id="UYSL01020366">
    <property type="protein sequence ID" value="VDL74283.1"/>
    <property type="molecule type" value="Genomic_DNA"/>
</dbReference>
<feature type="compositionally biased region" description="Polar residues" evidence="1">
    <location>
        <begin position="63"/>
        <end position="74"/>
    </location>
</feature>
<feature type="region of interest" description="Disordered" evidence="1">
    <location>
        <begin position="1"/>
        <end position="78"/>
    </location>
</feature>
<dbReference type="WBParaSite" id="NBR_0001069301-mRNA-1">
    <property type="protein sequence ID" value="NBR_0001069301-mRNA-1"/>
    <property type="gene ID" value="NBR_0001069301"/>
</dbReference>
<evidence type="ECO:0000313" key="2">
    <source>
        <dbReference type="EMBL" id="VDL74283.1"/>
    </source>
</evidence>
<dbReference type="AlphaFoldDB" id="A0A0N4Y490"/>
<accession>A0A0N4Y490</accession>
<evidence type="ECO:0000313" key="4">
    <source>
        <dbReference type="WBParaSite" id="NBR_0001069301-mRNA-1"/>
    </source>
</evidence>
<dbReference type="Pfam" id="PF15502">
    <property type="entry name" value="MPLKIP"/>
    <property type="match status" value="1"/>
</dbReference>
<organism evidence="4">
    <name type="scientific">Nippostrongylus brasiliensis</name>
    <name type="common">Rat hookworm</name>
    <dbReference type="NCBI Taxonomy" id="27835"/>
    <lineage>
        <taxon>Eukaryota</taxon>
        <taxon>Metazoa</taxon>
        <taxon>Ecdysozoa</taxon>
        <taxon>Nematoda</taxon>
        <taxon>Chromadorea</taxon>
        <taxon>Rhabditida</taxon>
        <taxon>Rhabditina</taxon>
        <taxon>Rhabditomorpha</taxon>
        <taxon>Strongyloidea</taxon>
        <taxon>Heligmosomidae</taxon>
        <taxon>Nippostrongylus</taxon>
    </lineage>
</organism>
<reference evidence="2 3" key="2">
    <citation type="submission" date="2018-11" db="EMBL/GenBank/DDBJ databases">
        <authorList>
            <consortium name="Pathogen Informatics"/>
        </authorList>
    </citation>
    <scope>NUCLEOTIDE SEQUENCE [LARGE SCALE GENOMIC DNA]</scope>
</reference>
<feature type="compositionally biased region" description="Polar residues" evidence="1">
    <location>
        <begin position="1"/>
        <end position="19"/>
    </location>
</feature>
<sequence length="116" mass="12924">MNASGSGDQMFSSPYQDVRSNPYGWSEPRHPFPRGGGGGGYRQQSDRWQNRRSCGTPRGHPGTSYNNRTFAPRTQSDEVDIRAYVIPAMTDNPWKHLEKQLNTDSSSAVNSTDTSN</sequence>
<protein>
    <submittedName>
        <fullName evidence="4">M-phase-specific PLK1-interacting protein</fullName>
    </submittedName>
</protein>
<dbReference type="Proteomes" id="UP000271162">
    <property type="component" value="Unassembled WGS sequence"/>
</dbReference>
<proteinExistence type="predicted"/>
<gene>
    <name evidence="2" type="ORF">NBR_LOCUS10694</name>
</gene>
<evidence type="ECO:0000313" key="3">
    <source>
        <dbReference type="Proteomes" id="UP000271162"/>
    </source>
</evidence>
<reference evidence="4" key="1">
    <citation type="submission" date="2017-02" db="UniProtKB">
        <authorList>
            <consortium name="WormBaseParasite"/>
        </authorList>
    </citation>
    <scope>IDENTIFICATION</scope>
</reference>
<keyword evidence="3" id="KW-1185">Reference proteome</keyword>
<name>A0A0N4Y490_NIPBR</name>
<evidence type="ECO:0000256" key="1">
    <source>
        <dbReference type="SAM" id="MobiDB-lite"/>
    </source>
</evidence>
<dbReference type="OMA" id="NPWKHLE"/>
<dbReference type="InterPro" id="IPR028265">
    <property type="entry name" value="TTDN1/SICKLE"/>
</dbReference>